<gene>
    <name evidence="5" type="ORF">S06H3_31972</name>
</gene>
<dbReference type="PANTHER" id="PTHR30055:SF234">
    <property type="entry name" value="HTH-TYPE TRANSCRIPTIONAL REGULATOR BETI"/>
    <property type="match status" value="1"/>
</dbReference>
<dbReference type="SUPFAM" id="SSF46689">
    <property type="entry name" value="Homeodomain-like"/>
    <property type="match status" value="1"/>
</dbReference>
<dbReference type="PRINTS" id="PR00455">
    <property type="entry name" value="HTHTETR"/>
</dbReference>
<dbReference type="AlphaFoldDB" id="X1P450"/>
<dbReference type="Pfam" id="PF00440">
    <property type="entry name" value="TetR_N"/>
    <property type="match status" value="1"/>
</dbReference>
<feature type="non-terminal residue" evidence="5">
    <location>
        <position position="1"/>
    </location>
</feature>
<sequence>RSIATIVREGGTMIGTAMPPAVLTRRSSPQQKRSLATMERILQAGAELLEEVGVEAFNTNLLSERAGVGVRAIYRYFPNKWAILVAMAEQVREAEREWIGDLKNVSEFIDWREAVDRAIDGYFASASRHKGYVALRIASQAAPQLRAFDDQANRELEIDLASGLESLGLRLGPEHLTALCRVIVQSSFRVLDVALLSPPAEAQAIVKELKVMIKTLLAVYLADKQR</sequence>
<evidence type="ECO:0000256" key="1">
    <source>
        <dbReference type="ARBA" id="ARBA00023015"/>
    </source>
</evidence>
<evidence type="ECO:0000256" key="3">
    <source>
        <dbReference type="ARBA" id="ARBA00023163"/>
    </source>
</evidence>
<dbReference type="EMBL" id="BARV01018969">
    <property type="protein sequence ID" value="GAI25694.1"/>
    <property type="molecule type" value="Genomic_DNA"/>
</dbReference>
<dbReference type="Pfam" id="PF17918">
    <property type="entry name" value="TetR_C_15"/>
    <property type="match status" value="1"/>
</dbReference>
<dbReference type="GO" id="GO:0000976">
    <property type="term" value="F:transcription cis-regulatory region binding"/>
    <property type="evidence" value="ECO:0007669"/>
    <property type="project" value="TreeGrafter"/>
</dbReference>
<dbReference type="Gene3D" id="1.10.357.10">
    <property type="entry name" value="Tetracycline Repressor, domain 2"/>
    <property type="match status" value="1"/>
</dbReference>
<accession>X1P450</accession>
<organism evidence="5">
    <name type="scientific">marine sediment metagenome</name>
    <dbReference type="NCBI Taxonomy" id="412755"/>
    <lineage>
        <taxon>unclassified sequences</taxon>
        <taxon>metagenomes</taxon>
        <taxon>ecological metagenomes</taxon>
    </lineage>
</organism>
<evidence type="ECO:0000256" key="2">
    <source>
        <dbReference type="ARBA" id="ARBA00023125"/>
    </source>
</evidence>
<keyword evidence="3" id="KW-0804">Transcription</keyword>
<dbReference type="PROSITE" id="PS50977">
    <property type="entry name" value="HTH_TETR_2"/>
    <property type="match status" value="1"/>
</dbReference>
<evidence type="ECO:0000313" key="5">
    <source>
        <dbReference type="EMBL" id="GAI25694.1"/>
    </source>
</evidence>
<dbReference type="InterPro" id="IPR009057">
    <property type="entry name" value="Homeodomain-like_sf"/>
</dbReference>
<feature type="domain" description="HTH tetR-type" evidence="4">
    <location>
        <begin position="35"/>
        <end position="95"/>
    </location>
</feature>
<keyword evidence="2" id="KW-0238">DNA-binding</keyword>
<name>X1P450_9ZZZZ</name>
<dbReference type="GO" id="GO:0003700">
    <property type="term" value="F:DNA-binding transcription factor activity"/>
    <property type="evidence" value="ECO:0007669"/>
    <property type="project" value="TreeGrafter"/>
</dbReference>
<evidence type="ECO:0000259" key="4">
    <source>
        <dbReference type="PROSITE" id="PS50977"/>
    </source>
</evidence>
<dbReference type="InterPro" id="IPR001647">
    <property type="entry name" value="HTH_TetR"/>
</dbReference>
<dbReference type="PANTHER" id="PTHR30055">
    <property type="entry name" value="HTH-TYPE TRANSCRIPTIONAL REGULATOR RUTR"/>
    <property type="match status" value="1"/>
</dbReference>
<keyword evidence="1" id="KW-0805">Transcription regulation</keyword>
<reference evidence="5" key="1">
    <citation type="journal article" date="2014" name="Front. Microbiol.">
        <title>High frequency of phylogenetically diverse reductive dehalogenase-homologous genes in deep subseafloor sedimentary metagenomes.</title>
        <authorList>
            <person name="Kawai M."/>
            <person name="Futagami T."/>
            <person name="Toyoda A."/>
            <person name="Takaki Y."/>
            <person name="Nishi S."/>
            <person name="Hori S."/>
            <person name="Arai W."/>
            <person name="Tsubouchi T."/>
            <person name="Morono Y."/>
            <person name="Uchiyama I."/>
            <person name="Ito T."/>
            <person name="Fujiyama A."/>
            <person name="Inagaki F."/>
            <person name="Takami H."/>
        </authorList>
    </citation>
    <scope>NUCLEOTIDE SEQUENCE</scope>
    <source>
        <strain evidence="5">Expedition CK06-06</strain>
    </source>
</reference>
<protein>
    <recommendedName>
        <fullName evidence="4">HTH tetR-type domain-containing protein</fullName>
    </recommendedName>
</protein>
<dbReference type="InterPro" id="IPR041669">
    <property type="entry name" value="TetR_C_15"/>
</dbReference>
<proteinExistence type="predicted"/>
<dbReference type="InterPro" id="IPR050109">
    <property type="entry name" value="HTH-type_TetR-like_transc_reg"/>
</dbReference>
<comment type="caution">
    <text evidence="5">The sequence shown here is derived from an EMBL/GenBank/DDBJ whole genome shotgun (WGS) entry which is preliminary data.</text>
</comment>